<organism evidence="2 3">
    <name type="scientific">Mycena alexandri</name>
    <dbReference type="NCBI Taxonomy" id="1745969"/>
    <lineage>
        <taxon>Eukaryota</taxon>
        <taxon>Fungi</taxon>
        <taxon>Dikarya</taxon>
        <taxon>Basidiomycota</taxon>
        <taxon>Agaricomycotina</taxon>
        <taxon>Agaricomycetes</taxon>
        <taxon>Agaricomycetidae</taxon>
        <taxon>Agaricales</taxon>
        <taxon>Marasmiineae</taxon>
        <taxon>Mycenaceae</taxon>
        <taxon>Mycena</taxon>
    </lineage>
</organism>
<evidence type="ECO:0000313" key="2">
    <source>
        <dbReference type="EMBL" id="KAJ7032670.1"/>
    </source>
</evidence>
<evidence type="ECO:0000313" key="3">
    <source>
        <dbReference type="Proteomes" id="UP001218188"/>
    </source>
</evidence>
<protein>
    <submittedName>
        <fullName evidence="2">Uncharacterized protein</fullName>
    </submittedName>
</protein>
<feature type="region of interest" description="Disordered" evidence="1">
    <location>
        <begin position="157"/>
        <end position="177"/>
    </location>
</feature>
<sequence length="367" mass="37797">MSSSSKSALFWRSATIQRPAIYIVCLAEVLDSFSLVRTMFNNNFPQMGHFDQDTTTTTVSTTVTHTHTDTDAHAHIPNMIPHASHDATYFYYRLFTRDSEPINSALAFQDGDPSLGRVSRQRLRMSANAQQGELLNCAQLTLALSKFEGNNDPIRKANVHSDDGPMHAGDKVQDWQGRSPDTAVGIVLGMSAVQAQMYFGGGAQVQRQGVPPAAAGGAGGAFGVSLSGAQAGVGGPPPPKPSAEEIAAARVEMEGFQASMTNGMTSMMGAFGQGSGGGNGGVGGGFGGMGGGFGGMGSMGPSGMGGMGPSGMGNMMPGGGLGGMMGGMSNGGNSMFGASMFASMGQSSTPQPHEEGNHRREAFIFCL</sequence>
<dbReference type="AlphaFoldDB" id="A0AAD6SS60"/>
<name>A0AAD6SS60_9AGAR</name>
<reference evidence="2" key="1">
    <citation type="submission" date="2023-03" db="EMBL/GenBank/DDBJ databases">
        <title>Massive genome expansion in bonnet fungi (Mycena s.s.) driven by repeated elements and novel gene families across ecological guilds.</title>
        <authorList>
            <consortium name="Lawrence Berkeley National Laboratory"/>
            <person name="Harder C.B."/>
            <person name="Miyauchi S."/>
            <person name="Viragh M."/>
            <person name="Kuo A."/>
            <person name="Thoen E."/>
            <person name="Andreopoulos B."/>
            <person name="Lu D."/>
            <person name="Skrede I."/>
            <person name="Drula E."/>
            <person name="Henrissat B."/>
            <person name="Morin E."/>
            <person name="Kohler A."/>
            <person name="Barry K."/>
            <person name="LaButti K."/>
            <person name="Morin E."/>
            <person name="Salamov A."/>
            <person name="Lipzen A."/>
            <person name="Mereny Z."/>
            <person name="Hegedus B."/>
            <person name="Baldrian P."/>
            <person name="Stursova M."/>
            <person name="Weitz H."/>
            <person name="Taylor A."/>
            <person name="Grigoriev I.V."/>
            <person name="Nagy L.G."/>
            <person name="Martin F."/>
            <person name="Kauserud H."/>
        </authorList>
    </citation>
    <scope>NUCLEOTIDE SEQUENCE</scope>
    <source>
        <strain evidence="2">CBHHK200</strain>
    </source>
</reference>
<proteinExistence type="predicted"/>
<evidence type="ECO:0000256" key="1">
    <source>
        <dbReference type="SAM" id="MobiDB-lite"/>
    </source>
</evidence>
<keyword evidence="3" id="KW-1185">Reference proteome</keyword>
<gene>
    <name evidence="2" type="ORF">C8F04DRAFT_1396512</name>
</gene>
<feature type="compositionally biased region" description="Basic and acidic residues" evidence="1">
    <location>
        <begin position="157"/>
        <end position="173"/>
    </location>
</feature>
<accession>A0AAD6SS60</accession>
<comment type="caution">
    <text evidence="2">The sequence shown here is derived from an EMBL/GenBank/DDBJ whole genome shotgun (WGS) entry which is preliminary data.</text>
</comment>
<dbReference type="EMBL" id="JARJCM010000071">
    <property type="protein sequence ID" value="KAJ7032670.1"/>
    <property type="molecule type" value="Genomic_DNA"/>
</dbReference>
<dbReference type="Proteomes" id="UP001218188">
    <property type="component" value="Unassembled WGS sequence"/>
</dbReference>